<gene>
    <name evidence="2" type="ORF">A9798_15475</name>
</gene>
<feature type="transmembrane region" description="Helical" evidence="1">
    <location>
        <begin position="43"/>
        <end position="66"/>
    </location>
</feature>
<evidence type="ECO:0000313" key="2">
    <source>
        <dbReference type="EMBL" id="AOV98211.1"/>
    </source>
</evidence>
<keyword evidence="3" id="KW-1185">Reference proteome</keyword>
<keyword evidence="1" id="KW-0472">Membrane</keyword>
<dbReference type="Proteomes" id="UP000175893">
    <property type="component" value="Chromosome"/>
</dbReference>
<accession>A0ABN4T2L9</accession>
<protein>
    <submittedName>
        <fullName evidence="2">Uncharacterized protein</fullName>
    </submittedName>
</protein>
<reference evidence="2 3" key="1">
    <citation type="submission" date="2016-06" db="EMBL/GenBank/DDBJ databases">
        <title>Complete genome sequence of Edwardsiella hoshinae ATCC 35051.</title>
        <authorList>
            <person name="Reichley S.R."/>
            <person name="Waldbieser G.C."/>
            <person name="Lawrence M.L."/>
            <person name="Griffin M.J."/>
        </authorList>
    </citation>
    <scope>NUCLEOTIDE SEQUENCE [LARGE SCALE GENOMIC DNA]</scope>
    <source>
        <strain evidence="2 3">ATCC 35051</strain>
    </source>
</reference>
<organism evidence="2 3">
    <name type="scientific">Edwardsiella hoshinae</name>
    <dbReference type="NCBI Taxonomy" id="93378"/>
    <lineage>
        <taxon>Bacteria</taxon>
        <taxon>Pseudomonadati</taxon>
        <taxon>Pseudomonadota</taxon>
        <taxon>Gammaproteobacteria</taxon>
        <taxon>Enterobacterales</taxon>
        <taxon>Hafniaceae</taxon>
        <taxon>Edwardsiella</taxon>
    </lineage>
</organism>
<feature type="transmembrane region" description="Helical" evidence="1">
    <location>
        <begin position="12"/>
        <end position="37"/>
    </location>
</feature>
<proteinExistence type="predicted"/>
<name>A0ABN4T2L9_9GAMM</name>
<keyword evidence="1" id="KW-0812">Transmembrane</keyword>
<keyword evidence="1" id="KW-1133">Transmembrane helix</keyword>
<dbReference type="EMBL" id="CP016043">
    <property type="protein sequence ID" value="AOV98211.1"/>
    <property type="molecule type" value="Genomic_DNA"/>
</dbReference>
<evidence type="ECO:0000256" key="1">
    <source>
        <dbReference type="SAM" id="Phobius"/>
    </source>
</evidence>
<feature type="transmembrane region" description="Helical" evidence="1">
    <location>
        <begin position="78"/>
        <end position="101"/>
    </location>
</feature>
<sequence>MMSEKQTTSSVGTYLWGSAALGMAILSLTCNRAAIVVGASTGALILAALLGTLMGWMGALLGRAFCRLVHPTDATRSLFWLCGPHLIGLIGGVMLGCALALY</sequence>
<evidence type="ECO:0000313" key="3">
    <source>
        <dbReference type="Proteomes" id="UP000175893"/>
    </source>
</evidence>